<protein>
    <submittedName>
        <fullName evidence="2">Uncharacterized protein</fullName>
    </submittedName>
</protein>
<accession>A0A0E0B9F6</accession>
<reference evidence="2" key="2">
    <citation type="submission" date="2018-05" db="EMBL/GenBank/DDBJ databases">
        <title>OgluRS3 (Oryza glumaepatula Reference Sequence Version 3).</title>
        <authorList>
            <person name="Zhang J."/>
            <person name="Kudrna D."/>
            <person name="Lee S."/>
            <person name="Talag J."/>
            <person name="Welchert J."/>
            <person name="Wing R.A."/>
        </authorList>
    </citation>
    <scope>NUCLEOTIDE SEQUENCE [LARGE SCALE GENOMIC DNA]</scope>
</reference>
<keyword evidence="3" id="KW-1185">Reference proteome</keyword>
<dbReference type="EnsemblPlants" id="OGLUM10G06980.1">
    <property type="protein sequence ID" value="OGLUM10G06980.1"/>
    <property type="gene ID" value="OGLUM10G06980"/>
</dbReference>
<dbReference type="Proteomes" id="UP000026961">
    <property type="component" value="Chromosome 10"/>
</dbReference>
<feature type="region of interest" description="Disordered" evidence="1">
    <location>
        <begin position="23"/>
        <end position="111"/>
    </location>
</feature>
<sequence length="111" mass="11866">MEIVMLIVRSAASARDILHLPFPVTLGQSDSHTRADVEQSPTSHAARTRRPTAAAPSALGRSAEPPLLRGSVPRWPTAQRRSAPRPGLGLPAFGLPNSRRCAGHRSNVSTM</sequence>
<evidence type="ECO:0000313" key="2">
    <source>
        <dbReference type="EnsemblPlants" id="OGLUM10G06980.1"/>
    </source>
</evidence>
<organism evidence="2">
    <name type="scientific">Oryza glumipatula</name>
    <dbReference type="NCBI Taxonomy" id="40148"/>
    <lineage>
        <taxon>Eukaryota</taxon>
        <taxon>Viridiplantae</taxon>
        <taxon>Streptophyta</taxon>
        <taxon>Embryophyta</taxon>
        <taxon>Tracheophyta</taxon>
        <taxon>Spermatophyta</taxon>
        <taxon>Magnoliopsida</taxon>
        <taxon>Liliopsida</taxon>
        <taxon>Poales</taxon>
        <taxon>Poaceae</taxon>
        <taxon>BOP clade</taxon>
        <taxon>Oryzoideae</taxon>
        <taxon>Oryzeae</taxon>
        <taxon>Oryzinae</taxon>
        <taxon>Oryza</taxon>
    </lineage>
</organism>
<proteinExistence type="predicted"/>
<evidence type="ECO:0000256" key="1">
    <source>
        <dbReference type="SAM" id="MobiDB-lite"/>
    </source>
</evidence>
<dbReference type="AlphaFoldDB" id="A0A0E0B9F6"/>
<feature type="compositionally biased region" description="Low complexity" evidence="1">
    <location>
        <begin position="41"/>
        <end position="58"/>
    </location>
</feature>
<evidence type="ECO:0000313" key="3">
    <source>
        <dbReference type="Proteomes" id="UP000026961"/>
    </source>
</evidence>
<reference evidence="2" key="1">
    <citation type="submission" date="2015-04" db="UniProtKB">
        <authorList>
            <consortium name="EnsemblPlants"/>
        </authorList>
    </citation>
    <scope>IDENTIFICATION</scope>
</reference>
<name>A0A0E0B9F6_9ORYZ</name>
<dbReference type="HOGENOM" id="CLU_2162325_0_0_1"/>
<dbReference type="Gramene" id="OGLUM10G06980.1">
    <property type="protein sequence ID" value="OGLUM10G06980.1"/>
    <property type="gene ID" value="OGLUM10G06980"/>
</dbReference>